<comment type="caution">
    <text evidence="3">The sequence shown here is derived from an EMBL/GenBank/DDBJ whole genome shotgun (WGS) entry which is preliminary data.</text>
</comment>
<evidence type="ECO:0000259" key="2">
    <source>
        <dbReference type="Pfam" id="PF01823"/>
    </source>
</evidence>
<gene>
    <name evidence="3" type="ORF">QE404_002959</name>
</gene>
<reference evidence="3 4" key="1">
    <citation type="submission" date="2023-07" db="EMBL/GenBank/DDBJ databases">
        <title>Functional and genomic diversity of the sorghum phyllosphere microbiome.</title>
        <authorList>
            <person name="Shade A."/>
        </authorList>
    </citation>
    <scope>NUCLEOTIDE SEQUENCE [LARGE SCALE GENOMIC DNA]</scope>
    <source>
        <strain evidence="3 4">SORGH_AS_1064</strain>
    </source>
</reference>
<feature type="chain" id="PRO_5045999355" description="MACPF domain-containing protein" evidence="1">
    <location>
        <begin position="22"/>
        <end position="334"/>
    </location>
</feature>
<dbReference type="Pfam" id="PF01823">
    <property type="entry name" value="MACPF"/>
    <property type="match status" value="1"/>
</dbReference>
<name>A0ABU0TL94_9FLAO</name>
<keyword evidence="1" id="KW-0732">Signal</keyword>
<evidence type="ECO:0000256" key="1">
    <source>
        <dbReference type="SAM" id="SignalP"/>
    </source>
</evidence>
<keyword evidence="4" id="KW-1185">Reference proteome</keyword>
<feature type="domain" description="MACPF" evidence="2">
    <location>
        <begin position="171"/>
        <end position="324"/>
    </location>
</feature>
<protein>
    <recommendedName>
        <fullName evidence="2">MACPF domain-containing protein</fullName>
    </recommendedName>
</protein>
<evidence type="ECO:0000313" key="3">
    <source>
        <dbReference type="EMBL" id="MDQ1097812.1"/>
    </source>
</evidence>
<organism evidence="3 4">
    <name type="scientific">Chryseobacterium camelliae</name>
    <dbReference type="NCBI Taxonomy" id="1265445"/>
    <lineage>
        <taxon>Bacteria</taxon>
        <taxon>Pseudomonadati</taxon>
        <taxon>Bacteroidota</taxon>
        <taxon>Flavobacteriia</taxon>
        <taxon>Flavobacteriales</taxon>
        <taxon>Weeksellaceae</taxon>
        <taxon>Chryseobacterium group</taxon>
        <taxon>Chryseobacterium</taxon>
    </lineage>
</organism>
<sequence>MRRQLLIGFCALLTTSMISCSSEDIEPVENPDFIQHTKLPVTENSRQFGTYDALGYGYNATGEYGNVNAVGLQVIDTDKFNAEYRHIDEELVSSAEYNEQYGKDAVAYSKVLSGKVTATQSLRMFGKTIYSAFGTALLNDLNFNPEYIYGSRNVTIKFSRYRFFATSSELSNYVTPDFLNDIQNKTPEQIVAEYGTHVTTDIYLGAQMDILFQAKTTNPDRERAASIGIKTGFEPNSIDARDAAKNYDKKVYYRTRGGDASEAMAGMYSFSGKAPTIEIAKWQSTCTKKNSVLIDFGDHGLVIIYDLVKDPQRKALLKAYVDDYLSKNQVTLKS</sequence>
<dbReference type="InterPro" id="IPR020864">
    <property type="entry name" value="MACPF"/>
</dbReference>
<dbReference type="Proteomes" id="UP001225072">
    <property type="component" value="Unassembled WGS sequence"/>
</dbReference>
<dbReference type="EMBL" id="JAUTAL010000001">
    <property type="protein sequence ID" value="MDQ1097812.1"/>
    <property type="molecule type" value="Genomic_DNA"/>
</dbReference>
<dbReference type="PROSITE" id="PS51257">
    <property type="entry name" value="PROKAR_LIPOPROTEIN"/>
    <property type="match status" value="1"/>
</dbReference>
<proteinExistence type="predicted"/>
<dbReference type="RefSeq" id="WP_307451606.1">
    <property type="nucleotide sequence ID" value="NZ_JAUTAL010000001.1"/>
</dbReference>
<feature type="signal peptide" evidence="1">
    <location>
        <begin position="1"/>
        <end position="21"/>
    </location>
</feature>
<evidence type="ECO:0000313" key="4">
    <source>
        <dbReference type="Proteomes" id="UP001225072"/>
    </source>
</evidence>
<accession>A0ABU0TL94</accession>